<evidence type="ECO:0000256" key="1">
    <source>
        <dbReference type="SAM" id="Phobius"/>
    </source>
</evidence>
<keyword evidence="1" id="KW-1133">Transmembrane helix</keyword>
<accession>A0A0M1NIH0</accession>
<name>A0A0M1NIH0_9BACL</name>
<dbReference type="OrthoDB" id="2680550at2"/>
<dbReference type="RefSeq" id="WP_053491453.1">
    <property type="nucleotide sequence ID" value="NZ_JBCMXJ010000020.1"/>
</dbReference>
<keyword evidence="1" id="KW-0472">Membrane</keyword>
<organism evidence="2 3">
    <name type="scientific">Paenibacillus solani</name>
    <dbReference type="NCBI Taxonomy" id="1705565"/>
    <lineage>
        <taxon>Bacteria</taxon>
        <taxon>Bacillati</taxon>
        <taxon>Bacillota</taxon>
        <taxon>Bacilli</taxon>
        <taxon>Bacillales</taxon>
        <taxon>Paenibacillaceae</taxon>
        <taxon>Paenibacillus</taxon>
    </lineage>
</organism>
<sequence length="67" mass="7430">MTYVSTADISAQMFVTVLLFLLVIAPLFSLAIMRFFQGKKKLGFILLGSGVGAYVVFQIIMSLFFSK</sequence>
<keyword evidence="3" id="KW-1185">Reference proteome</keyword>
<evidence type="ECO:0000313" key="3">
    <source>
        <dbReference type="Proteomes" id="UP000036932"/>
    </source>
</evidence>
<comment type="caution">
    <text evidence="2">The sequence shown here is derived from an EMBL/GenBank/DDBJ whole genome shotgun (WGS) entry which is preliminary data.</text>
</comment>
<dbReference type="Proteomes" id="UP000036932">
    <property type="component" value="Unassembled WGS sequence"/>
</dbReference>
<dbReference type="EMBL" id="LIUT01000005">
    <property type="protein sequence ID" value="KOR82063.1"/>
    <property type="molecule type" value="Genomic_DNA"/>
</dbReference>
<evidence type="ECO:0000313" key="2">
    <source>
        <dbReference type="EMBL" id="KOR82063.1"/>
    </source>
</evidence>
<feature type="transmembrane region" description="Helical" evidence="1">
    <location>
        <begin position="44"/>
        <end position="65"/>
    </location>
</feature>
<proteinExistence type="predicted"/>
<keyword evidence="1" id="KW-0812">Transmembrane</keyword>
<gene>
    <name evidence="2" type="ORF">AM231_21100</name>
</gene>
<feature type="transmembrane region" description="Helical" evidence="1">
    <location>
        <begin position="12"/>
        <end position="32"/>
    </location>
</feature>
<reference evidence="3" key="1">
    <citation type="submission" date="2015-08" db="EMBL/GenBank/DDBJ databases">
        <title>Genome sequencing project for genomic taxonomy and phylogenomics of Bacillus-like bacteria.</title>
        <authorList>
            <person name="Liu B."/>
            <person name="Wang J."/>
            <person name="Zhu Y."/>
            <person name="Liu G."/>
            <person name="Chen Q."/>
            <person name="Chen Z."/>
            <person name="Lan J."/>
            <person name="Che J."/>
            <person name="Ge C."/>
            <person name="Shi H."/>
            <person name="Pan Z."/>
            <person name="Liu X."/>
        </authorList>
    </citation>
    <scope>NUCLEOTIDE SEQUENCE [LARGE SCALE GENOMIC DNA]</scope>
    <source>
        <strain evidence="3">FJAT-22460</strain>
    </source>
</reference>
<dbReference type="AlphaFoldDB" id="A0A0M1NIH0"/>
<dbReference type="PATRIC" id="fig|1705565.3.peg.141"/>
<protein>
    <submittedName>
        <fullName evidence="2">Uncharacterized protein</fullName>
    </submittedName>
</protein>